<dbReference type="Gene3D" id="3.40.710.10">
    <property type="entry name" value="DD-peptidase/beta-lactamase superfamily"/>
    <property type="match status" value="1"/>
</dbReference>
<evidence type="ECO:0000256" key="1">
    <source>
        <dbReference type="SAM" id="MobiDB-lite"/>
    </source>
</evidence>
<dbReference type="PANTHER" id="PTHR43283">
    <property type="entry name" value="BETA-LACTAMASE-RELATED"/>
    <property type="match status" value="1"/>
</dbReference>
<evidence type="ECO:0000259" key="2">
    <source>
        <dbReference type="Pfam" id="PF00144"/>
    </source>
</evidence>
<dbReference type="SUPFAM" id="SSF56601">
    <property type="entry name" value="beta-lactamase/transpeptidase-like"/>
    <property type="match status" value="1"/>
</dbReference>
<sequence length="477" mass="53182">MSFFPHTLPLFYLGCQRWTSKWGQCHEGWWAPYRPERVHRLHSLSKSFTATAIGLLVSEGRLNVEDRMVSLFTDALPTTVDEHLAAMRVHDLLTMRTGHAEDPTGTVVKAPDGDWVRAFLAQPVTLPPGTHSVYNSAATFMLSALVQRLTGETLLDYLRPRLLEPLGLGEARWITNPQGINVGGWGLYLTTEGIARFGQFYLQRGCWEGEQMLPEAWVDEATRAQVPPGEDEASDWAQGYGFQFWRCRFDAYRADGAFGQLCVVMPQQEAVLTITAGVQNMQRVLDHVWTHLLAGMDEHGAWPEDPGTLETLCARCATLRLDRPKTTDETGDEWRATLLDETYTFGPNEAQLRRARLIAGFTSCRLMVTDNWSEHTIDFGLTTWDESKTTLWAGSEETILARAGWTQEGTLGLEVLFIEGGFHWSSVIDKAAGVLTTWLPLTGGLEEEPLLARRDDANEAGGSTQQQEGMAYRGGSG</sequence>
<dbReference type="Pfam" id="PF00144">
    <property type="entry name" value="Beta-lactamase"/>
    <property type="match status" value="1"/>
</dbReference>
<protein>
    <recommendedName>
        <fullName evidence="2">Beta-lactamase-related domain-containing protein</fullName>
    </recommendedName>
</protein>
<keyword evidence="3" id="KW-0614">Plasmid</keyword>
<reference evidence="3" key="1">
    <citation type="submission" date="2022-07" db="EMBL/GenBank/DDBJ databases">
        <title>Complete Genome Sequence of the Radioresistant Bacterium Deinococcus aetherius ST0316, Isolated from the Air Dust collected in Lower Stratosphere above Japan.</title>
        <authorList>
            <person name="Satoh K."/>
            <person name="Hagiwara K."/>
            <person name="Katsumata K."/>
            <person name="Kubo A."/>
            <person name="Yokobori S."/>
            <person name="Yamagishi A."/>
            <person name="Oono Y."/>
            <person name="Narumi I."/>
        </authorList>
    </citation>
    <scope>NUCLEOTIDE SEQUENCE</scope>
    <source>
        <strain evidence="3">ST0316</strain>
        <plasmid evidence="3">pDAETH-2</plasmid>
    </source>
</reference>
<accession>A0ABN6RLR4</accession>
<geneLocation type="plasmid" evidence="3 4">
    <name>pDAETH-2</name>
</geneLocation>
<name>A0ABN6RLR4_9DEIO</name>
<organism evidence="3 4">
    <name type="scientific">Deinococcus aetherius</name>
    <dbReference type="NCBI Taxonomy" id="200252"/>
    <lineage>
        <taxon>Bacteria</taxon>
        <taxon>Thermotogati</taxon>
        <taxon>Deinococcota</taxon>
        <taxon>Deinococci</taxon>
        <taxon>Deinococcales</taxon>
        <taxon>Deinococcaceae</taxon>
        <taxon>Deinococcus</taxon>
    </lineage>
</organism>
<proteinExistence type="predicted"/>
<dbReference type="InterPro" id="IPR012338">
    <property type="entry name" value="Beta-lactam/transpept-like"/>
</dbReference>
<dbReference type="Proteomes" id="UP001064971">
    <property type="component" value="Plasmid pDAETH-2"/>
</dbReference>
<feature type="domain" description="Beta-lactamase-related" evidence="2">
    <location>
        <begin position="29"/>
        <end position="275"/>
    </location>
</feature>
<evidence type="ECO:0000313" key="4">
    <source>
        <dbReference type="Proteomes" id="UP001064971"/>
    </source>
</evidence>
<keyword evidence="4" id="KW-1185">Reference proteome</keyword>
<dbReference type="InterPro" id="IPR001466">
    <property type="entry name" value="Beta-lactam-related"/>
</dbReference>
<dbReference type="PANTHER" id="PTHR43283:SF7">
    <property type="entry name" value="BETA-LACTAMASE-RELATED DOMAIN-CONTAINING PROTEIN"/>
    <property type="match status" value="1"/>
</dbReference>
<dbReference type="InterPro" id="IPR050789">
    <property type="entry name" value="Diverse_Enzym_Activities"/>
</dbReference>
<feature type="region of interest" description="Disordered" evidence="1">
    <location>
        <begin position="456"/>
        <end position="477"/>
    </location>
</feature>
<dbReference type="EMBL" id="AP026562">
    <property type="protein sequence ID" value="BDP44260.1"/>
    <property type="molecule type" value="Genomic_DNA"/>
</dbReference>
<evidence type="ECO:0000313" key="3">
    <source>
        <dbReference type="EMBL" id="BDP44260.1"/>
    </source>
</evidence>
<gene>
    <name evidence="3" type="ORF">DAETH_42290</name>
</gene>
<dbReference type="RefSeq" id="WP_264778123.1">
    <property type="nucleotide sequence ID" value="NZ_AP026562.1"/>
</dbReference>